<gene>
    <name evidence="4" type="ORF">DNK49_07795</name>
</gene>
<name>A0A323V1E3_9RHOO</name>
<dbReference type="EMBL" id="QKOE01000004">
    <property type="protein sequence ID" value="PZA17286.1"/>
    <property type="molecule type" value="Genomic_DNA"/>
</dbReference>
<dbReference type="GO" id="GO:0009236">
    <property type="term" value="P:cobalamin biosynthetic process"/>
    <property type="evidence" value="ECO:0007669"/>
    <property type="project" value="UniProtKB-UniPathway"/>
</dbReference>
<dbReference type="Pfam" id="PF02571">
    <property type="entry name" value="CbiJ"/>
    <property type="match status" value="1"/>
</dbReference>
<dbReference type="NCBIfam" id="NF005968">
    <property type="entry name" value="PRK08057.1-2"/>
    <property type="match status" value="1"/>
</dbReference>
<evidence type="ECO:0000256" key="1">
    <source>
        <dbReference type="ARBA" id="ARBA00004953"/>
    </source>
</evidence>
<sequence length="268" mass="29065">MFSHTDLPRSFMPDRTPNILLLGGTTEASLLARALSASGLRACFSYAGRVKDPRIQPLPTRVGGFGGVDGLVRYLTEQGITHLIDATHPFAAQMSTHAIAAARIARVPLLALTRPPWTAEPGDRWHQVANIDAAVAALTGPPQRILLALGRMHLAEFATQAQHHYVLRLVDPPSSAIPLPDHHVMVDRGPFTLEGDLALLQRHRIELVVSKNAGGEGARAKLLAARQLRVPVLMVERPALPPRNEVHTVDAVLDWLTHHTPAGTERGV</sequence>
<dbReference type="NCBIfam" id="TIGR00715">
    <property type="entry name" value="precor6x_red"/>
    <property type="match status" value="1"/>
</dbReference>
<organism evidence="4 5">
    <name type="scientific">Parazoarcus communis SWub3 = DSM 12120</name>
    <dbReference type="NCBI Taxonomy" id="1121029"/>
    <lineage>
        <taxon>Bacteria</taxon>
        <taxon>Pseudomonadati</taxon>
        <taxon>Pseudomonadota</taxon>
        <taxon>Betaproteobacteria</taxon>
        <taxon>Rhodocyclales</taxon>
        <taxon>Zoogloeaceae</taxon>
        <taxon>Parazoarcus</taxon>
    </lineage>
</organism>
<dbReference type="AlphaFoldDB" id="A0A323V1E3"/>
<keyword evidence="2" id="KW-0169">Cobalamin biosynthesis</keyword>
<dbReference type="UniPathway" id="UPA00148"/>
<evidence type="ECO:0000313" key="5">
    <source>
        <dbReference type="Proteomes" id="UP000248259"/>
    </source>
</evidence>
<dbReference type="GO" id="GO:0016994">
    <property type="term" value="F:precorrin-6A reductase activity"/>
    <property type="evidence" value="ECO:0007669"/>
    <property type="project" value="InterPro"/>
</dbReference>
<reference evidence="4 5" key="1">
    <citation type="submission" date="2018-06" db="EMBL/GenBank/DDBJ databases">
        <title>Azoarcus communis strain SWub3 genome.</title>
        <authorList>
            <person name="Zorraquino Salvo V."/>
            <person name="Toubiana D."/>
            <person name="Blumwald E."/>
        </authorList>
    </citation>
    <scope>NUCLEOTIDE SEQUENCE [LARGE SCALE GENOMIC DNA]</scope>
    <source>
        <strain evidence="4 5">SWub3</strain>
    </source>
</reference>
<comment type="caution">
    <text evidence="4">The sequence shown here is derived from an EMBL/GenBank/DDBJ whole genome shotgun (WGS) entry which is preliminary data.</text>
</comment>
<evidence type="ECO:0000313" key="4">
    <source>
        <dbReference type="EMBL" id="PZA17286.1"/>
    </source>
</evidence>
<dbReference type="InterPro" id="IPR003723">
    <property type="entry name" value="Precorrin-6x_reduct"/>
</dbReference>
<comment type="pathway">
    <text evidence="1">Cofactor biosynthesis; adenosylcobalamin biosynthesis.</text>
</comment>
<protein>
    <submittedName>
        <fullName evidence="4">Cobalt-precorrin-6A reductase</fullName>
    </submittedName>
</protein>
<dbReference type="OrthoDB" id="5183775at2"/>
<accession>A0A323V1E3</accession>
<evidence type="ECO:0000256" key="2">
    <source>
        <dbReference type="ARBA" id="ARBA00022573"/>
    </source>
</evidence>
<keyword evidence="5" id="KW-1185">Reference proteome</keyword>
<dbReference type="PROSITE" id="PS51014">
    <property type="entry name" value="COBK_CBIJ"/>
    <property type="match status" value="1"/>
</dbReference>
<dbReference type="Proteomes" id="UP000248259">
    <property type="component" value="Unassembled WGS sequence"/>
</dbReference>
<dbReference type="PANTHER" id="PTHR36925">
    <property type="entry name" value="COBALT-PRECORRIN-6A REDUCTASE"/>
    <property type="match status" value="1"/>
</dbReference>
<dbReference type="PANTHER" id="PTHR36925:SF1">
    <property type="entry name" value="COBALT-PRECORRIN-6A REDUCTASE"/>
    <property type="match status" value="1"/>
</dbReference>
<evidence type="ECO:0000256" key="3">
    <source>
        <dbReference type="ARBA" id="ARBA00023002"/>
    </source>
</evidence>
<proteinExistence type="predicted"/>
<keyword evidence="3" id="KW-0560">Oxidoreductase</keyword>